<evidence type="ECO:0000313" key="3">
    <source>
        <dbReference type="Proteomes" id="UP001313282"/>
    </source>
</evidence>
<dbReference type="GO" id="GO:0016787">
    <property type="term" value="F:hydrolase activity"/>
    <property type="evidence" value="ECO:0007669"/>
    <property type="project" value="InterPro"/>
</dbReference>
<name>A0AAN8MFY5_9PEZI</name>
<dbReference type="Proteomes" id="UP001313282">
    <property type="component" value="Unassembled WGS sequence"/>
</dbReference>
<comment type="caution">
    <text evidence="2">The sequence shown here is derived from an EMBL/GenBank/DDBJ whole genome shotgun (WGS) entry which is preliminary data.</text>
</comment>
<evidence type="ECO:0000313" key="2">
    <source>
        <dbReference type="EMBL" id="KAK6331865.1"/>
    </source>
</evidence>
<dbReference type="SUPFAM" id="SSF51556">
    <property type="entry name" value="Metallo-dependent hydrolases"/>
    <property type="match status" value="1"/>
</dbReference>
<organism evidence="2 3">
    <name type="scientific">Orbilia javanica</name>
    <dbReference type="NCBI Taxonomy" id="47235"/>
    <lineage>
        <taxon>Eukaryota</taxon>
        <taxon>Fungi</taxon>
        <taxon>Dikarya</taxon>
        <taxon>Ascomycota</taxon>
        <taxon>Pezizomycotina</taxon>
        <taxon>Orbiliomycetes</taxon>
        <taxon>Orbiliales</taxon>
        <taxon>Orbiliaceae</taxon>
        <taxon>Orbilia</taxon>
    </lineage>
</organism>
<protein>
    <recommendedName>
        <fullName evidence="1">Amidohydrolase-related domain-containing protein</fullName>
    </recommendedName>
</protein>
<dbReference type="Pfam" id="PF04909">
    <property type="entry name" value="Amidohydro_2"/>
    <property type="match status" value="1"/>
</dbReference>
<dbReference type="PANTHER" id="PTHR35563:SF2">
    <property type="entry name" value="BARREL METAL-DEPENDENT HYDROLASE, PUTATIVE (AFU_ORTHOLOGUE AFUA_1G16240)-RELATED"/>
    <property type="match status" value="1"/>
</dbReference>
<dbReference type="EMBL" id="JAVHNR010000010">
    <property type="protein sequence ID" value="KAK6331865.1"/>
    <property type="molecule type" value="Genomic_DNA"/>
</dbReference>
<dbReference type="InterPro" id="IPR006680">
    <property type="entry name" value="Amidohydro-rel"/>
</dbReference>
<gene>
    <name evidence="2" type="ORF">TWF718_002404</name>
</gene>
<keyword evidence="3" id="KW-1185">Reference proteome</keyword>
<reference evidence="2 3" key="1">
    <citation type="submission" date="2019-10" db="EMBL/GenBank/DDBJ databases">
        <authorList>
            <person name="Palmer J.M."/>
        </authorList>
    </citation>
    <scope>NUCLEOTIDE SEQUENCE [LARGE SCALE GENOMIC DNA]</scope>
    <source>
        <strain evidence="2 3">TWF718</strain>
    </source>
</reference>
<sequence length="350" mass="38875">MKIPHLQRGFHISNAMATTQALRLGQRAVFRMTPLVRRPAFAALASTRAQSTLPIPPGSWDSHVHVVGDEAQYPLHPSHPYRPKPASLASLQSFTANLHPNITRPVIVSLSVYANDNRCLLDALTDLKTQGAVARGVVGIDPHTITDSELSKMHDLGVRGVRLNLKSSLVELSKSEFEKILYRYADRLKPLKTWALQIHLSLPQVALISDIIPKLGVTTIIDHLAVPSTKQPAKAQEGYKDFMRLLSRGEVYTKLSGMDRFPTLPLLDEYATDIVALAPDRIVWASDWPHTGGVGMNPGGDRNKVQDFRSVDDSAMLKKAVEVYCRGDEGVVKKIWRDNATELWDYHGNE</sequence>
<dbReference type="AlphaFoldDB" id="A0AAN8MFY5"/>
<dbReference type="InterPro" id="IPR032466">
    <property type="entry name" value="Metal_Hydrolase"/>
</dbReference>
<evidence type="ECO:0000259" key="1">
    <source>
        <dbReference type="Pfam" id="PF04909"/>
    </source>
</evidence>
<proteinExistence type="predicted"/>
<dbReference type="Gene3D" id="3.20.20.140">
    <property type="entry name" value="Metal-dependent hydrolases"/>
    <property type="match status" value="1"/>
</dbReference>
<feature type="domain" description="Amidohydrolase-related" evidence="1">
    <location>
        <begin position="60"/>
        <end position="345"/>
    </location>
</feature>
<dbReference type="InterPro" id="IPR052358">
    <property type="entry name" value="Aro_Compnd_Degr_Hydrolases"/>
</dbReference>
<accession>A0AAN8MFY5</accession>
<dbReference type="PANTHER" id="PTHR35563">
    <property type="entry name" value="BARREL METAL-DEPENDENT HYDROLASE, PUTATIVE (AFU_ORTHOLOGUE AFUA_1G16240)-RELATED"/>
    <property type="match status" value="1"/>
</dbReference>